<feature type="transmembrane region" description="Helical" evidence="1">
    <location>
        <begin position="157"/>
        <end position="178"/>
    </location>
</feature>
<name>A0A1I1KH35_9BACT</name>
<dbReference type="InterPro" id="IPR005496">
    <property type="entry name" value="Integral_membrane_TerC"/>
</dbReference>
<keyword evidence="3" id="KW-1185">Reference proteome</keyword>
<evidence type="ECO:0000313" key="3">
    <source>
        <dbReference type="Proteomes" id="UP000199514"/>
    </source>
</evidence>
<dbReference type="Proteomes" id="UP000199514">
    <property type="component" value="Unassembled WGS sequence"/>
</dbReference>
<sequence length="255" mass="28156">MDVLFSSAGLISLLTLTLMEIVLGIDNIIFISIVASELPENQQTKATRIGMLIALVVRVGLLFGITWIIGLTEPVFTLMEHGFSGRDIILLAGGLFLIAKTTSEIHEKLEGEEEDTSDKPKTSDALAKVIFQIVLIDIVFSFDSILTAVGLVPPEQIIIMIMAVVLSMVVMMLFAKNVSDFVNKHPSIKMLALSFLIMIGFLLVIDSFGIHVEKGYVYVAMAFSLIVELLNMQVRKRSKRPVQLRNSKIKKGFDA</sequence>
<evidence type="ECO:0000256" key="1">
    <source>
        <dbReference type="SAM" id="Phobius"/>
    </source>
</evidence>
<keyword evidence="1" id="KW-0812">Transmembrane</keyword>
<dbReference type="AlphaFoldDB" id="A0A1I1KH35"/>
<keyword evidence="1" id="KW-0472">Membrane</keyword>
<dbReference type="InterPro" id="IPR036259">
    <property type="entry name" value="MFS_trans_sf"/>
</dbReference>
<dbReference type="OrthoDB" id="9805314at2"/>
<organism evidence="2 3">
    <name type="scientific">Flexibacter flexilis DSM 6793</name>
    <dbReference type="NCBI Taxonomy" id="927664"/>
    <lineage>
        <taxon>Bacteria</taxon>
        <taxon>Pseudomonadati</taxon>
        <taxon>Bacteroidota</taxon>
        <taxon>Cytophagia</taxon>
        <taxon>Cytophagales</taxon>
        <taxon>Flexibacteraceae</taxon>
        <taxon>Flexibacter</taxon>
    </lineage>
</organism>
<feature type="transmembrane region" description="Helical" evidence="1">
    <location>
        <begin position="47"/>
        <end position="69"/>
    </location>
</feature>
<dbReference type="EMBL" id="FOLE01000007">
    <property type="protein sequence ID" value="SFC60136.1"/>
    <property type="molecule type" value="Genomic_DNA"/>
</dbReference>
<gene>
    <name evidence="2" type="ORF">SAMN05421780_10761</name>
</gene>
<feature type="transmembrane region" description="Helical" evidence="1">
    <location>
        <begin position="190"/>
        <end position="210"/>
    </location>
</feature>
<accession>A0A1I1KH35</accession>
<dbReference type="PANTHER" id="PTHR30060:SF0">
    <property type="entry name" value="COILED-COIL PROTEIN (DUF2040)-RELATED"/>
    <property type="match status" value="1"/>
</dbReference>
<reference evidence="2 3" key="1">
    <citation type="submission" date="2016-10" db="EMBL/GenBank/DDBJ databases">
        <authorList>
            <person name="de Groot N.N."/>
        </authorList>
    </citation>
    <scope>NUCLEOTIDE SEQUENCE [LARGE SCALE GENOMIC DNA]</scope>
    <source>
        <strain evidence="2 3">DSM 6793</strain>
    </source>
</reference>
<feature type="transmembrane region" description="Helical" evidence="1">
    <location>
        <begin position="12"/>
        <end position="35"/>
    </location>
</feature>
<dbReference type="STRING" id="927664.SAMN05421780_10761"/>
<feature type="transmembrane region" description="Helical" evidence="1">
    <location>
        <begin position="216"/>
        <end position="234"/>
    </location>
</feature>
<dbReference type="GO" id="GO:0005886">
    <property type="term" value="C:plasma membrane"/>
    <property type="evidence" value="ECO:0007669"/>
    <property type="project" value="TreeGrafter"/>
</dbReference>
<dbReference type="SUPFAM" id="SSF103473">
    <property type="entry name" value="MFS general substrate transporter"/>
    <property type="match status" value="1"/>
</dbReference>
<dbReference type="Pfam" id="PF03741">
    <property type="entry name" value="TerC"/>
    <property type="match status" value="1"/>
</dbReference>
<evidence type="ECO:0000313" key="2">
    <source>
        <dbReference type="EMBL" id="SFC60136.1"/>
    </source>
</evidence>
<keyword evidence="1" id="KW-1133">Transmembrane helix</keyword>
<feature type="transmembrane region" description="Helical" evidence="1">
    <location>
        <begin position="129"/>
        <end position="151"/>
    </location>
</feature>
<protein>
    <submittedName>
        <fullName evidence="2">Membrane protein TerC, possibly involved in tellurium resistance</fullName>
    </submittedName>
</protein>
<proteinExistence type="predicted"/>
<dbReference type="RefSeq" id="WP_091513068.1">
    <property type="nucleotide sequence ID" value="NZ_FOLE01000007.1"/>
</dbReference>
<dbReference type="PANTHER" id="PTHR30060">
    <property type="entry name" value="INNER MEMBRANE PROTEIN"/>
    <property type="match status" value="1"/>
</dbReference>